<protein>
    <submittedName>
        <fullName evidence="1">Uncharacterized protein</fullName>
    </submittedName>
</protein>
<proteinExistence type="predicted"/>
<evidence type="ECO:0000313" key="1">
    <source>
        <dbReference type="EMBL" id="CAH2316702.1"/>
    </source>
</evidence>
<accession>A0AAD1T1T0</accession>
<reference evidence="1" key="1">
    <citation type="submission" date="2022-03" db="EMBL/GenBank/DDBJ databases">
        <authorList>
            <person name="Alioto T."/>
            <person name="Alioto T."/>
            <person name="Gomez Garrido J."/>
        </authorList>
    </citation>
    <scope>NUCLEOTIDE SEQUENCE</scope>
</reference>
<gene>
    <name evidence="1" type="ORF">PECUL_23A045659</name>
</gene>
<dbReference type="EMBL" id="OW240920">
    <property type="protein sequence ID" value="CAH2316702.1"/>
    <property type="molecule type" value="Genomic_DNA"/>
</dbReference>
<keyword evidence="2" id="KW-1185">Reference proteome</keyword>
<sequence length="70" mass="7881">MRANDIPYRWGLPRSLWFQAQGETYCVGTLQELEDQLSKLELLNPNATTSSGLACIDLAKIPEFTPRLAK</sequence>
<dbReference type="AlphaFoldDB" id="A0AAD1T1T0"/>
<feature type="non-terminal residue" evidence="1">
    <location>
        <position position="70"/>
    </location>
</feature>
<evidence type="ECO:0000313" key="2">
    <source>
        <dbReference type="Proteomes" id="UP001295444"/>
    </source>
</evidence>
<dbReference type="Proteomes" id="UP001295444">
    <property type="component" value="Chromosome 09"/>
</dbReference>
<organism evidence="1 2">
    <name type="scientific">Pelobates cultripes</name>
    <name type="common">Western spadefoot toad</name>
    <dbReference type="NCBI Taxonomy" id="61616"/>
    <lineage>
        <taxon>Eukaryota</taxon>
        <taxon>Metazoa</taxon>
        <taxon>Chordata</taxon>
        <taxon>Craniata</taxon>
        <taxon>Vertebrata</taxon>
        <taxon>Euteleostomi</taxon>
        <taxon>Amphibia</taxon>
        <taxon>Batrachia</taxon>
        <taxon>Anura</taxon>
        <taxon>Pelobatoidea</taxon>
        <taxon>Pelobatidae</taxon>
        <taxon>Pelobates</taxon>
    </lineage>
</organism>
<name>A0AAD1T1T0_PELCU</name>